<dbReference type="InterPro" id="IPR035172">
    <property type="entry name" value="DUF5302"/>
</dbReference>
<accession>A0ABX6YEE8</accession>
<evidence type="ECO:0000256" key="1">
    <source>
        <dbReference type="SAM" id="MobiDB-lite"/>
    </source>
</evidence>
<gene>
    <name evidence="2" type="ORF">HCR76_09840</name>
</gene>
<proteinExistence type="predicted"/>
<feature type="region of interest" description="Disordered" evidence="1">
    <location>
        <begin position="1"/>
        <end position="64"/>
    </location>
</feature>
<name>A0ABX6YEE8_9MICO</name>
<protein>
    <submittedName>
        <fullName evidence="2">DUF5302 domain-containing protein</fullName>
    </submittedName>
</protein>
<dbReference type="RefSeq" id="WP_166992791.1">
    <property type="nucleotide sequence ID" value="NZ_CP061169.1"/>
</dbReference>
<keyword evidence="3" id="KW-1185">Reference proteome</keyword>
<dbReference type="EMBL" id="CP061169">
    <property type="protein sequence ID" value="QPZ37164.1"/>
    <property type="molecule type" value="Genomic_DNA"/>
</dbReference>
<organism evidence="2 3">
    <name type="scientific">Paramicrobacterium chengjingii</name>
    <dbReference type="NCBI Taxonomy" id="2769067"/>
    <lineage>
        <taxon>Bacteria</taxon>
        <taxon>Bacillati</taxon>
        <taxon>Actinomycetota</taxon>
        <taxon>Actinomycetes</taxon>
        <taxon>Micrococcales</taxon>
        <taxon>Microbacteriaceae</taxon>
        <taxon>Paramicrobacterium</taxon>
    </lineage>
</organism>
<sequence length="64" mass="7417">MSSDNSAPEGPPEDVKRKFREALDRKNKQQKNSVDGEDHLRENSPVDHAQSRPDQKRDFRRKTG</sequence>
<reference evidence="2 3" key="1">
    <citation type="submission" date="2020-12" db="EMBL/GenBank/DDBJ databases">
        <title>Microbacterium sp. HY060.</title>
        <authorList>
            <person name="Zhou J."/>
        </authorList>
    </citation>
    <scope>NUCLEOTIDE SEQUENCE [LARGE SCALE GENOMIC DNA]</scope>
    <source>
        <strain evidence="2 3">HY60</strain>
    </source>
</reference>
<evidence type="ECO:0000313" key="2">
    <source>
        <dbReference type="EMBL" id="QPZ37164.1"/>
    </source>
</evidence>
<feature type="compositionally biased region" description="Basic and acidic residues" evidence="1">
    <location>
        <begin position="13"/>
        <end position="27"/>
    </location>
</feature>
<dbReference type="Pfam" id="PF17227">
    <property type="entry name" value="DUF5302"/>
    <property type="match status" value="1"/>
</dbReference>
<feature type="compositionally biased region" description="Basic and acidic residues" evidence="1">
    <location>
        <begin position="34"/>
        <end position="57"/>
    </location>
</feature>
<dbReference type="Proteomes" id="UP000662814">
    <property type="component" value="Chromosome"/>
</dbReference>
<evidence type="ECO:0000313" key="3">
    <source>
        <dbReference type="Proteomes" id="UP000662814"/>
    </source>
</evidence>